<protein>
    <recommendedName>
        <fullName evidence="8">Hemolysin III</fullName>
    </recommendedName>
</protein>
<feature type="transmembrane region" description="Helical" evidence="6">
    <location>
        <begin position="88"/>
        <end position="107"/>
    </location>
</feature>
<reference evidence="7" key="1">
    <citation type="submission" date="2011-03" db="EMBL/GenBank/DDBJ databases">
        <title>The Genome Sequence of Nematocida sp1 strain ERTm2.</title>
        <authorList>
            <consortium name="The Broad Institute Genome Sequencing Platform"/>
            <consortium name="The Broad Institute Genome Sequencing Center for Infectious Disease"/>
            <person name="Cuomo C."/>
            <person name="Troemel E."/>
            <person name="Young S.K."/>
            <person name="Zeng Q."/>
            <person name="Gargeya S."/>
            <person name="Fitzgerald M."/>
            <person name="Haas B."/>
            <person name="Abouelleil A."/>
            <person name="Alvarado L."/>
            <person name="Arachchi H.M."/>
            <person name="Berlin A."/>
            <person name="Brown A."/>
            <person name="Chapman S.B."/>
            <person name="Chen Z."/>
            <person name="Dunbar C."/>
            <person name="Freedman E."/>
            <person name="Gearin G."/>
            <person name="Gellesch M."/>
            <person name="Goldberg J."/>
            <person name="Griggs A."/>
            <person name="Gujja S."/>
            <person name="Heilman E.R."/>
            <person name="Heiman D."/>
            <person name="Howarth C."/>
            <person name="Larson L."/>
            <person name="Lui A."/>
            <person name="MacDonald P.J.P."/>
            <person name="Mehta T."/>
            <person name="Montmayeur A."/>
            <person name="Murphy C."/>
            <person name="Neiman D."/>
            <person name="Pearson M."/>
            <person name="Priest M."/>
            <person name="Roberts A."/>
            <person name="Saif S."/>
            <person name="Shea T."/>
            <person name="Shenoy N."/>
            <person name="Sisk P."/>
            <person name="Stolte C."/>
            <person name="Sykes S."/>
            <person name="White J."/>
            <person name="Yandava C."/>
            <person name="Wortman J."/>
            <person name="Nusbaum C."/>
            <person name="Birren B."/>
        </authorList>
    </citation>
    <scope>NUCLEOTIDE SEQUENCE</scope>
    <source>
        <strain evidence="7">ERTm2</strain>
    </source>
</reference>
<evidence type="ECO:0000256" key="5">
    <source>
        <dbReference type="PIRSR" id="PIRSR604254-1"/>
    </source>
</evidence>
<dbReference type="STRING" id="944018.H8ZE94"/>
<dbReference type="Proteomes" id="UP000005622">
    <property type="component" value="Unassembled WGS sequence"/>
</dbReference>
<dbReference type="Pfam" id="PF03006">
    <property type="entry name" value="HlyIII"/>
    <property type="match status" value="1"/>
</dbReference>
<dbReference type="EMBL" id="JH604637">
    <property type="protein sequence ID" value="EHY64859.1"/>
    <property type="molecule type" value="Genomic_DNA"/>
</dbReference>
<feature type="transmembrane region" description="Helical" evidence="6">
    <location>
        <begin position="170"/>
        <end position="192"/>
    </location>
</feature>
<dbReference type="HOGENOM" id="CLU_051078_2_2_1"/>
<feature type="binding site" evidence="5">
    <location>
        <position position="67"/>
    </location>
    <ligand>
        <name>Zn(2+)</name>
        <dbReference type="ChEBI" id="CHEBI:29105"/>
    </ligand>
</feature>
<dbReference type="AlphaFoldDB" id="H8ZE94"/>
<name>H8ZE94_NEMA1</name>
<feature type="binding site" evidence="5">
    <location>
        <position position="209"/>
    </location>
    <ligand>
        <name>Zn(2+)</name>
        <dbReference type="ChEBI" id="CHEBI:29105"/>
    </ligand>
</feature>
<proteinExistence type="predicted"/>
<evidence type="ECO:0000313" key="7">
    <source>
        <dbReference type="EMBL" id="EHY64859.1"/>
    </source>
</evidence>
<keyword evidence="4 6" id="KW-0472">Membrane</keyword>
<feature type="transmembrane region" description="Helical" evidence="6">
    <location>
        <begin position="26"/>
        <end position="44"/>
    </location>
</feature>
<feature type="binding site" evidence="5">
    <location>
        <position position="205"/>
    </location>
    <ligand>
        <name>Zn(2+)</name>
        <dbReference type="ChEBI" id="CHEBI:29105"/>
    </ligand>
</feature>
<keyword evidence="5" id="KW-0479">Metal-binding</keyword>
<feature type="transmembrane region" description="Helical" evidence="6">
    <location>
        <begin position="50"/>
        <end position="68"/>
    </location>
</feature>
<dbReference type="PANTHER" id="PTHR20855:SF3">
    <property type="entry name" value="LD03007P"/>
    <property type="match status" value="1"/>
</dbReference>
<accession>H8ZE94</accession>
<keyword evidence="3 6" id="KW-1133">Transmembrane helix</keyword>
<dbReference type="GO" id="GO:0016020">
    <property type="term" value="C:membrane"/>
    <property type="evidence" value="ECO:0007669"/>
    <property type="project" value="UniProtKB-SubCell"/>
</dbReference>
<dbReference type="InterPro" id="IPR004254">
    <property type="entry name" value="AdipoR/HlyIII-related"/>
</dbReference>
<dbReference type="PANTHER" id="PTHR20855">
    <property type="entry name" value="ADIPOR/PROGESTIN RECEPTOR-RELATED"/>
    <property type="match status" value="1"/>
</dbReference>
<keyword evidence="5" id="KW-0862">Zinc</keyword>
<comment type="subcellular location">
    <subcellularLocation>
        <location evidence="1">Membrane</location>
        <topology evidence="1">Multi-pass membrane protein</topology>
    </subcellularLocation>
</comment>
<gene>
    <name evidence="7" type="ORF">NERG_01915</name>
</gene>
<feature type="transmembrane region" description="Helical" evidence="6">
    <location>
        <begin position="119"/>
        <end position="139"/>
    </location>
</feature>
<evidence type="ECO:0008006" key="8">
    <source>
        <dbReference type="Google" id="ProtNLM"/>
    </source>
</evidence>
<feature type="transmembrane region" description="Helical" evidence="6">
    <location>
        <begin position="204"/>
        <end position="226"/>
    </location>
</feature>
<evidence type="ECO:0000256" key="3">
    <source>
        <dbReference type="ARBA" id="ARBA00022989"/>
    </source>
</evidence>
<evidence type="ECO:0000256" key="6">
    <source>
        <dbReference type="SAM" id="Phobius"/>
    </source>
</evidence>
<dbReference type="GO" id="GO:0046872">
    <property type="term" value="F:metal ion binding"/>
    <property type="evidence" value="ECO:0007669"/>
    <property type="project" value="UniProtKB-KW"/>
</dbReference>
<keyword evidence="2 6" id="KW-0812">Transmembrane</keyword>
<evidence type="ECO:0000256" key="1">
    <source>
        <dbReference type="ARBA" id="ARBA00004141"/>
    </source>
</evidence>
<evidence type="ECO:0000256" key="4">
    <source>
        <dbReference type="ARBA" id="ARBA00023136"/>
    </source>
</evidence>
<evidence type="ECO:0000256" key="2">
    <source>
        <dbReference type="ARBA" id="ARBA00022692"/>
    </source>
</evidence>
<organism evidence="7">
    <name type="scientific">Nematocida ausubeli (strain ATCC PRA-371 / ERTm2)</name>
    <name type="common">Nematode killer fungus</name>
    <dbReference type="NCBI Taxonomy" id="1913371"/>
    <lineage>
        <taxon>Eukaryota</taxon>
        <taxon>Fungi</taxon>
        <taxon>Fungi incertae sedis</taxon>
        <taxon>Microsporidia</taxon>
        <taxon>Nematocida</taxon>
    </lineage>
</organism>
<sequence length="232" mass="26854">MKGTKEEEHYSDFEIKPYWRGRIHRMAFYSTICIFFLFMIFLRLNKIYLTIYFLSQLLLYGISSTYHMHPWTNRTAERLFQKLDHSSIFLLISGTQTCIVASISALYPDLFSDNESLSYATLLYISYAMAVLGILKVFFFHAPRAFNVMYYILHGISIPIFIPYKAVSDIAIAVLCATGGILYILGGIIYGVKRPNPWPLIFGYHEVFHALTVLANMSFMMTVVWADYKLHV</sequence>